<sequence length="335" mass="36658">QHLFNICQPQTLPFLERIRALMDEFTTEEAGRAPGRSQAGPHALGGSTDVPVRRGAPFTVAEIGSANNLTRMVEYTAGTQRLHTAYSFLLLGPQPTPTALAEMLNAWQQGEGAQAWPSWALSNHDTPRVASRWAEGDPLRIAQCLALLMALRGTLFLYQGEELGLGQAEIAPADMRDPFGIAHYPRIPSRDGCRTPMPWQAEAAHAGFSHTEGATWLPLWAPHRALAVDQQEADPESLLHWARRLIALRRAHPALRWGDVQVMQADEQVLALRRQHGTDELVCVFNLSPTPALCRLNLDGPAALTWQGSAPHEGGTLLQPWAVWIGPVSTTATPS</sequence>
<dbReference type="PANTHER" id="PTHR10357:SF179">
    <property type="entry name" value="NEUTRAL AND BASIC AMINO ACID TRANSPORT PROTEIN RBAT"/>
    <property type="match status" value="1"/>
</dbReference>
<evidence type="ECO:0000313" key="4">
    <source>
        <dbReference type="EMBL" id="MBQ0937331.1"/>
    </source>
</evidence>
<feature type="region of interest" description="Disordered" evidence="1">
    <location>
        <begin position="28"/>
        <end position="51"/>
    </location>
</feature>
<protein>
    <submittedName>
        <fullName evidence="4">DUF3459 domain-containing protein</fullName>
    </submittedName>
</protein>
<dbReference type="InterPro" id="IPR006047">
    <property type="entry name" value="GH13_cat_dom"/>
</dbReference>
<dbReference type="SUPFAM" id="SSF51011">
    <property type="entry name" value="Glycosyl hydrolase domain"/>
    <property type="match status" value="1"/>
</dbReference>
<feature type="domain" description="DUF3459" evidence="3">
    <location>
        <begin position="264"/>
        <end position="323"/>
    </location>
</feature>
<dbReference type="InterPro" id="IPR022567">
    <property type="entry name" value="DUF3459"/>
</dbReference>
<proteinExistence type="predicted"/>
<evidence type="ECO:0000259" key="3">
    <source>
        <dbReference type="Pfam" id="PF11941"/>
    </source>
</evidence>
<feature type="non-terminal residue" evidence="4">
    <location>
        <position position="1"/>
    </location>
</feature>
<dbReference type="InterPro" id="IPR013780">
    <property type="entry name" value="Glyco_hydro_b"/>
</dbReference>
<dbReference type="InterPro" id="IPR017853">
    <property type="entry name" value="GH"/>
</dbReference>
<evidence type="ECO:0000259" key="2">
    <source>
        <dbReference type="Pfam" id="PF00128"/>
    </source>
</evidence>
<dbReference type="RefSeq" id="WP_210810849.1">
    <property type="nucleotide sequence ID" value="NZ_JAGQDG010000008.1"/>
</dbReference>
<dbReference type="Pfam" id="PF11941">
    <property type="entry name" value="DUF3459"/>
    <property type="match status" value="1"/>
</dbReference>
<dbReference type="Pfam" id="PF00128">
    <property type="entry name" value="Alpha-amylase"/>
    <property type="match status" value="1"/>
</dbReference>
<dbReference type="Gene3D" id="3.20.20.80">
    <property type="entry name" value="Glycosidases"/>
    <property type="match status" value="1"/>
</dbReference>
<gene>
    <name evidence="4" type="ORF">KAK11_18545</name>
</gene>
<accession>A0ABS5E1M6</accession>
<comment type="caution">
    <text evidence="4">The sequence shown here is derived from an EMBL/GenBank/DDBJ whole genome shotgun (WGS) entry which is preliminary data.</text>
</comment>
<dbReference type="Gene3D" id="2.60.40.1180">
    <property type="entry name" value="Golgi alpha-mannosidase II"/>
    <property type="match status" value="1"/>
</dbReference>
<dbReference type="Proteomes" id="UP000672097">
    <property type="component" value="Unassembled WGS sequence"/>
</dbReference>
<keyword evidence="5" id="KW-1185">Reference proteome</keyword>
<organism evidence="4 5">
    <name type="scientific">Ideonella paludis</name>
    <dbReference type="NCBI Taxonomy" id="1233411"/>
    <lineage>
        <taxon>Bacteria</taxon>
        <taxon>Pseudomonadati</taxon>
        <taxon>Pseudomonadota</taxon>
        <taxon>Betaproteobacteria</taxon>
        <taxon>Burkholderiales</taxon>
        <taxon>Sphaerotilaceae</taxon>
        <taxon>Ideonella</taxon>
    </lineage>
</organism>
<dbReference type="EMBL" id="JAGQDG010000008">
    <property type="protein sequence ID" value="MBQ0937331.1"/>
    <property type="molecule type" value="Genomic_DNA"/>
</dbReference>
<dbReference type="PANTHER" id="PTHR10357">
    <property type="entry name" value="ALPHA-AMYLASE FAMILY MEMBER"/>
    <property type="match status" value="1"/>
</dbReference>
<reference evidence="4 5" key="1">
    <citation type="submission" date="2021-04" db="EMBL/GenBank/DDBJ databases">
        <title>The genome sequence of type strain Ideonella paludis KCTC 32238.</title>
        <authorList>
            <person name="Liu Y."/>
        </authorList>
    </citation>
    <scope>NUCLEOTIDE SEQUENCE [LARGE SCALE GENOMIC DNA]</scope>
    <source>
        <strain evidence="4 5">KCTC 32238</strain>
    </source>
</reference>
<name>A0ABS5E1M6_9BURK</name>
<evidence type="ECO:0000313" key="5">
    <source>
        <dbReference type="Proteomes" id="UP000672097"/>
    </source>
</evidence>
<evidence type="ECO:0000256" key="1">
    <source>
        <dbReference type="SAM" id="MobiDB-lite"/>
    </source>
</evidence>
<dbReference type="SUPFAM" id="SSF51445">
    <property type="entry name" value="(Trans)glycosidases"/>
    <property type="match status" value="1"/>
</dbReference>
<feature type="domain" description="Glycosyl hydrolase family 13 catalytic" evidence="2">
    <location>
        <begin position="97"/>
        <end position="258"/>
    </location>
</feature>